<comment type="caution">
    <text evidence="1">The sequence shown here is derived from an EMBL/GenBank/DDBJ whole genome shotgun (WGS) entry which is preliminary data.</text>
</comment>
<sequence length="134" mass="15385">MKKLILLAILAGLAWWYFDHSRRMTEADIRAAYEADIDAMRRFDSEFLCARMSDDYAGSETSRQDDTEEHFDQAAQCQRIKRSIATMQQLSVATGGRLALKIDYEIKAIELSPDRKHADAVGIDRETGRHDDWT</sequence>
<proteinExistence type="predicted"/>
<dbReference type="Proteomes" id="UP000248926">
    <property type="component" value="Unassembled WGS sequence"/>
</dbReference>
<evidence type="ECO:0000313" key="2">
    <source>
        <dbReference type="Proteomes" id="UP000248926"/>
    </source>
</evidence>
<dbReference type="OrthoDB" id="6058390at2"/>
<name>A0A328P8L6_9GAMM</name>
<dbReference type="AlphaFoldDB" id="A0A328P8L6"/>
<evidence type="ECO:0000313" key="1">
    <source>
        <dbReference type="EMBL" id="RAO78000.1"/>
    </source>
</evidence>
<accession>A0A328P8L6</accession>
<dbReference type="EMBL" id="NFZS01000001">
    <property type="protein sequence ID" value="RAO78000.1"/>
    <property type="molecule type" value="Genomic_DNA"/>
</dbReference>
<keyword evidence="2" id="KW-1185">Reference proteome</keyword>
<organism evidence="1 2">
    <name type="scientific">Dyella jiangningensis</name>
    <dbReference type="NCBI Taxonomy" id="1379159"/>
    <lineage>
        <taxon>Bacteria</taxon>
        <taxon>Pseudomonadati</taxon>
        <taxon>Pseudomonadota</taxon>
        <taxon>Gammaproteobacteria</taxon>
        <taxon>Lysobacterales</taxon>
        <taxon>Rhodanobacteraceae</taxon>
        <taxon>Dyella</taxon>
    </lineage>
</organism>
<reference evidence="1 2" key="1">
    <citation type="journal article" date="2018" name="Genet. Mol. Biol.">
        <title>The genome sequence of Dyella jiangningensis FCAV SCS01 from a lignocellulose-decomposing microbial consortium metagenome reveals potential for biotechnological applications.</title>
        <authorList>
            <person name="Desiderato J.G."/>
            <person name="Alvarenga D.O."/>
            <person name="Constancio M.T.L."/>
            <person name="Alves L.M.C."/>
            <person name="Varani A.M."/>
        </authorList>
    </citation>
    <scope>NUCLEOTIDE SEQUENCE [LARGE SCALE GENOMIC DNA]</scope>
    <source>
        <strain evidence="1 2">FCAV SCS01</strain>
    </source>
</reference>
<dbReference type="RefSeq" id="WP_111982424.1">
    <property type="nucleotide sequence ID" value="NZ_NFZS01000001.1"/>
</dbReference>
<protein>
    <submittedName>
        <fullName evidence="1">Uncharacterized protein</fullName>
    </submittedName>
</protein>
<gene>
    <name evidence="1" type="ORF">CA260_09265</name>
</gene>